<dbReference type="Pfam" id="PF02852">
    <property type="entry name" value="Pyr_redox_dim"/>
    <property type="match status" value="2"/>
</dbReference>
<evidence type="ECO:0000256" key="7">
    <source>
        <dbReference type="ARBA" id="ARBA00023284"/>
    </source>
</evidence>
<evidence type="ECO:0000259" key="10">
    <source>
        <dbReference type="Pfam" id="PF07992"/>
    </source>
</evidence>
<dbReference type="PANTHER" id="PTHR42737">
    <property type="entry name" value="GLUTATHIONE REDUCTASE"/>
    <property type="match status" value="1"/>
</dbReference>
<feature type="domain" description="FAD/NAD(P)-binding" evidence="10">
    <location>
        <begin position="190"/>
        <end position="298"/>
    </location>
</feature>
<dbReference type="InterPro" id="IPR012999">
    <property type="entry name" value="Pyr_OxRdtase_I_AS"/>
</dbReference>
<keyword evidence="3 8" id="KW-0285">Flavoprotein</keyword>
<dbReference type="GO" id="GO:0005829">
    <property type="term" value="C:cytosol"/>
    <property type="evidence" value="ECO:0007669"/>
    <property type="project" value="TreeGrafter"/>
</dbReference>
<dbReference type="GO" id="GO:0050660">
    <property type="term" value="F:flavin adenine dinucleotide binding"/>
    <property type="evidence" value="ECO:0007669"/>
    <property type="project" value="InterPro"/>
</dbReference>
<evidence type="ECO:0000256" key="1">
    <source>
        <dbReference type="ARBA" id="ARBA00001974"/>
    </source>
</evidence>
<dbReference type="Gene3D" id="3.50.50.60">
    <property type="entry name" value="FAD/NAD(P)-binding domain"/>
    <property type="match status" value="3"/>
</dbReference>
<evidence type="ECO:0000256" key="3">
    <source>
        <dbReference type="ARBA" id="ARBA00022630"/>
    </source>
</evidence>
<reference evidence="11" key="2">
    <citation type="submission" date="2013-10" db="EMBL/GenBank/DDBJ databases">
        <authorList>
            <person name="Aslett M."/>
        </authorList>
    </citation>
    <scope>NUCLEOTIDE SEQUENCE [LARGE SCALE GENOMIC DNA]</scope>
    <source>
        <strain evidence="11">Houghton</strain>
    </source>
</reference>
<dbReference type="PRINTS" id="PR00411">
    <property type="entry name" value="PNDRDTASEI"/>
</dbReference>
<evidence type="ECO:0000313" key="11">
    <source>
        <dbReference type="EMBL" id="CDJ48922.1"/>
    </source>
</evidence>
<comment type="similarity">
    <text evidence="2 8">Belongs to the class-I pyridine nucleotide-disulfide oxidoreductase family.</text>
</comment>
<proteinExistence type="inferred from homology"/>
<dbReference type="Pfam" id="PF07992">
    <property type="entry name" value="Pyr_redox_2"/>
    <property type="match status" value="2"/>
</dbReference>
<gene>
    <name evidence="11" type="ORF">EBH_0022900</name>
</gene>
<keyword evidence="7 8" id="KW-0676">Redox-active center</keyword>
<keyword evidence="6" id="KW-1015">Disulfide bond</keyword>
<dbReference type="Proteomes" id="UP000030750">
    <property type="component" value="Unassembled WGS sequence"/>
</dbReference>
<dbReference type="PANTHER" id="PTHR42737:SF2">
    <property type="entry name" value="GLUTATHIONE REDUCTASE"/>
    <property type="match status" value="1"/>
</dbReference>
<dbReference type="OrthoDB" id="5956163at2759"/>
<dbReference type="InterPro" id="IPR016156">
    <property type="entry name" value="FAD/NAD-linked_Rdtase_dimer_sf"/>
</dbReference>
<feature type="domain" description="Pyridine nucleotide-disulphide oxidoreductase dimerisation" evidence="9">
    <location>
        <begin position="328"/>
        <end position="354"/>
    </location>
</feature>
<evidence type="ECO:0000259" key="9">
    <source>
        <dbReference type="Pfam" id="PF02852"/>
    </source>
</evidence>
<keyword evidence="5 8" id="KW-0560">Oxidoreductase</keyword>
<dbReference type="GO" id="GO:0005739">
    <property type="term" value="C:mitochondrion"/>
    <property type="evidence" value="ECO:0007669"/>
    <property type="project" value="TreeGrafter"/>
</dbReference>
<evidence type="ECO:0000256" key="6">
    <source>
        <dbReference type="ARBA" id="ARBA00023157"/>
    </source>
</evidence>
<keyword evidence="4 8" id="KW-0274">FAD</keyword>
<evidence type="ECO:0000313" key="12">
    <source>
        <dbReference type="Proteomes" id="UP000030750"/>
    </source>
</evidence>
<dbReference type="Gene3D" id="3.30.390.30">
    <property type="match status" value="2"/>
</dbReference>
<dbReference type="PROSITE" id="PS00076">
    <property type="entry name" value="PYRIDINE_REDOX_1"/>
    <property type="match status" value="1"/>
</dbReference>
<dbReference type="SUPFAM" id="SSF51905">
    <property type="entry name" value="FAD/NAD(P)-binding domain"/>
    <property type="match status" value="1"/>
</dbReference>
<dbReference type="PRINTS" id="PR00368">
    <property type="entry name" value="FADPNR"/>
</dbReference>
<dbReference type="GO" id="GO:0004362">
    <property type="term" value="F:glutathione-disulfide reductase (NADPH) activity"/>
    <property type="evidence" value="ECO:0007669"/>
    <property type="project" value="TreeGrafter"/>
</dbReference>
<evidence type="ECO:0000256" key="4">
    <source>
        <dbReference type="ARBA" id="ARBA00022827"/>
    </source>
</evidence>
<dbReference type="GO" id="GO:0045454">
    <property type="term" value="P:cell redox homeostasis"/>
    <property type="evidence" value="ECO:0007669"/>
    <property type="project" value="InterPro"/>
</dbReference>
<organism evidence="11 12">
    <name type="scientific">Eimeria brunetti</name>
    <dbReference type="NCBI Taxonomy" id="51314"/>
    <lineage>
        <taxon>Eukaryota</taxon>
        <taxon>Sar</taxon>
        <taxon>Alveolata</taxon>
        <taxon>Apicomplexa</taxon>
        <taxon>Conoidasida</taxon>
        <taxon>Coccidia</taxon>
        <taxon>Eucoccidiorida</taxon>
        <taxon>Eimeriorina</taxon>
        <taxon>Eimeriidae</taxon>
        <taxon>Eimeria</taxon>
    </lineage>
</organism>
<reference evidence="11" key="1">
    <citation type="submission" date="2013-10" db="EMBL/GenBank/DDBJ databases">
        <title>Genomic analysis of the causative agents of coccidiosis in chickens.</title>
        <authorList>
            <person name="Reid A.J."/>
            <person name="Blake D."/>
            <person name="Billington K."/>
            <person name="Browne H."/>
            <person name="Dunn M."/>
            <person name="Hung S."/>
            <person name="Kawahara F."/>
            <person name="Miranda-Saavedra D."/>
            <person name="Mourier T."/>
            <person name="Nagra H."/>
            <person name="Otto T.D."/>
            <person name="Rawlings N."/>
            <person name="Sanchez A."/>
            <person name="Sanders M."/>
            <person name="Subramaniam C."/>
            <person name="Tay Y."/>
            <person name="Dear P."/>
            <person name="Doerig C."/>
            <person name="Gruber A."/>
            <person name="Parkinson J."/>
            <person name="Shirley M."/>
            <person name="Wan K.L."/>
            <person name="Berriman M."/>
            <person name="Tomley F."/>
            <person name="Pain A."/>
        </authorList>
    </citation>
    <scope>NUCLEOTIDE SEQUENCE [LARGE SCALE GENOMIC DNA]</scope>
    <source>
        <strain evidence="11">Houghton</strain>
    </source>
</reference>
<dbReference type="GO" id="GO:0034599">
    <property type="term" value="P:cellular response to oxidative stress"/>
    <property type="evidence" value="ECO:0007669"/>
    <property type="project" value="TreeGrafter"/>
</dbReference>
<feature type="domain" description="FAD/NAD(P)-binding" evidence="10">
    <location>
        <begin position="8"/>
        <end position="175"/>
    </location>
</feature>
<dbReference type="EMBL" id="HG711367">
    <property type="protein sequence ID" value="CDJ48922.1"/>
    <property type="molecule type" value="Genomic_DNA"/>
</dbReference>
<dbReference type="GO" id="GO:0006749">
    <property type="term" value="P:glutathione metabolic process"/>
    <property type="evidence" value="ECO:0007669"/>
    <property type="project" value="TreeGrafter"/>
</dbReference>
<dbReference type="VEuPathDB" id="ToxoDB:EBH_0022900"/>
<dbReference type="AlphaFoldDB" id="U6LEZ1"/>
<keyword evidence="12" id="KW-1185">Reference proteome</keyword>
<protein>
    <submittedName>
        <fullName evidence="11">Glutathione reductase, putative</fullName>
    </submittedName>
</protein>
<dbReference type="SUPFAM" id="SSF55424">
    <property type="entry name" value="FAD/NAD-linked reductases, dimerisation (C-terminal) domain"/>
    <property type="match status" value="1"/>
</dbReference>
<accession>U6LEZ1</accession>
<name>U6LEZ1_9EIME</name>
<evidence type="ECO:0000256" key="8">
    <source>
        <dbReference type="RuleBase" id="RU003691"/>
    </source>
</evidence>
<dbReference type="InterPro" id="IPR046952">
    <property type="entry name" value="GSHR/TRXR-like"/>
</dbReference>
<evidence type="ECO:0000256" key="2">
    <source>
        <dbReference type="ARBA" id="ARBA00007532"/>
    </source>
</evidence>
<comment type="cofactor">
    <cofactor evidence="1">
        <name>FAD</name>
        <dbReference type="ChEBI" id="CHEBI:57692"/>
    </cofactor>
</comment>
<sequence length="419" mass="45816">MKTAVHHFDCIVLGGGSGGIAFARRAANYGAKVALVEHSRMGGTCVNVGCVPKKVMWCAANAFESLHGLKHLGVEFKEPPRFNWERLVENRENYIKRLNRIYETNLEKSQVQRFYGWGSLAPNSESKDEHVVLVNTTKEEAEKGSEPSQKITAKHVLLATGGRPTPLSIPGASLCTDSDGFFGLQHQPKRALGTETHLFTRHARALRKFDVMIQEQNHKNMQKLGVQIFPNSIPSEIEKKEGALHLHLANGGRHGPFDCIINAIGRTPETEGLGLEGLGVAMNGKYVKVDEFQNTNVELTPMAIAAGRRLADRLYGQLPHAKADYNLVPSVIFSHPPIAAVGLTEEQAVQQYGKEDIQSEKEKVLGLHMVGLAVDEILQGFAVAIKMGATKADLDRCVAIHPTAAEEVVTLAPWGLSCL</sequence>
<evidence type="ECO:0000256" key="5">
    <source>
        <dbReference type="ARBA" id="ARBA00023002"/>
    </source>
</evidence>
<feature type="domain" description="Pyridine nucleotide-disulphide oxidoreductase dimerisation" evidence="9">
    <location>
        <begin position="358"/>
        <end position="411"/>
    </location>
</feature>
<dbReference type="InterPro" id="IPR036188">
    <property type="entry name" value="FAD/NAD-bd_sf"/>
</dbReference>
<dbReference type="InterPro" id="IPR023753">
    <property type="entry name" value="FAD/NAD-binding_dom"/>
</dbReference>
<dbReference type="InterPro" id="IPR004099">
    <property type="entry name" value="Pyr_nucl-diS_OxRdtase_dimer"/>
</dbReference>